<evidence type="ECO:0000313" key="3">
    <source>
        <dbReference type="EMBL" id="TFI56639.1"/>
    </source>
</evidence>
<evidence type="ECO:0000256" key="1">
    <source>
        <dbReference type="SAM" id="MobiDB-lite"/>
    </source>
</evidence>
<evidence type="ECO:0008006" key="5">
    <source>
        <dbReference type="Google" id="ProtNLM"/>
    </source>
</evidence>
<name>A0A4Y8ZP72_9SPHN</name>
<organism evidence="3 4">
    <name type="scientific">Sphingomonas parva</name>
    <dbReference type="NCBI Taxonomy" id="2555898"/>
    <lineage>
        <taxon>Bacteria</taxon>
        <taxon>Pseudomonadati</taxon>
        <taxon>Pseudomonadota</taxon>
        <taxon>Alphaproteobacteria</taxon>
        <taxon>Sphingomonadales</taxon>
        <taxon>Sphingomonadaceae</taxon>
        <taxon>Sphingomonas</taxon>
    </lineage>
</organism>
<sequence>MKGRILSAVLVASASPALAQQAPIVVIPEAAQQAVLRQGTEVRMETLVELNSKRSRVGDRVDLEVAEPVSLNGQIVIPAGTRGTGEITRRKGKGMWGKSGKLEFRPLYIRLGERQLRVSSPATTRDKGKAGTAGVVAAVAFLPVAGFFVTGTSARIPARTGITVQLDEDLPVVFAAPAAPAPYVVQAAAPTAAPVATASPATQPVSSGSGTSSPQN</sequence>
<proteinExistence type="predicted"/>
<feature type="compositionally biased region" description="Polar residues" evidence="1">
    <location>
        <begin position="206"/>
        <end position="216"/>
    </location>
</feature>
<feature type="chain" id="PRO_5021344932" description="PEGA domain-containing protein" evidence="2">
    <location>
        <begin position="20"/>
        <end position="216"/>
    </location>
</feature>
<feature type="region of interest" description="Disordered" evidence="1">
    <location>
        <begin position="195"/>
        <end position="216"/>
    </location>
</feature>
<gene>
    <name evidence="3" type="ORF">E2493_19200</name>
</gene>
<accession>A0A4Y8ZP72</accession>
<protein>
    <recommendedName>
        <fullName evidence="5">PEGA domain-containing protein</fullName>
    </recommendedName>
</protein>
<evidence type="ECO:0000256" key="2">
    <source>
        <dbReference type="SAM" id="SignalP"/>
    </source>
</evidence>
<dbReference type="OrthoDB" id="117664at2"/>
<dbReference type="RefSeq" id="WP_135090120.1">
    <property type="nucleotide sequence ID" value="NZ_SPDV01000062.1"/>
</dbReference>
<evidence type="ECO:0000313" key="4">
    <source>
        <dbReference type="Proteomes" id="UP000298213"/>
    </source>
</evidence>
<dbReference type="AlphaFoldDB" id="A0A4Y8ZP72"/>
<keyword evidence="2" id="KW-0732">Signal</keyword>
<feature type="compositionally biased region" description="Low complexity" evidence="1">
    <location>
        <begin position="195"/>
        <end position="205"/>
    </location>
</feature>
<feature type="signal peptide" evidence="2">
    <location>
        <begin position="1"/>
        <end position="19"/>
    </location>
</feature>
<dbReference type="Proteomes" id="UP000298213">
    <property type="component" value="Unassembled WGS sequence"/>
</dbReference>
<reference evidence="3 4" key="1">
    <citation type="submission" date="2019-03" db="EMBL/GenBank/DDBJ databases">
        <title>Genome sequence of Sphingomonas sp. 17J27-24.</title>
        <authorList>
            <person name="Kim M."/>
            <person name="Maeng S."/>
            <person name="Sathiyaraj S."/>
        </authorList>
    </citation>
    <scope>NUCLEOTIDE SEQUENCE [LARGE SCALE GENOMIC DNA]</scope>
    <source>
        <strain evidence="3 4">17J27-24</strain>
    </source>
</reference>
<comment type="caution">
    <text evidence="3">The sequence shown here is derived from an EMBL/GenBank/DDBJ whole genome shotgun (WGS) entry which is preliminary data.</text>
</comment>
<dbReference type="EMBL" id="SPDV01000062">
    <property type="protein sequence ID" value="TFI56639.1"/>
    <property type="molecule type" value="Genomic_DNA"/>
</dbReference>
<keyword evidence="4" id="KW-1185">Reference proteome</keyword>